<evidence type="ECO:0000256" key="7">
    <source>
        <dbReference type="ARBA" id="ARBA00023004"/>
    </source>
</evidence>
<feature type="binding site" evidence="10">
    <location>
        <position position="176"/>
    </location>
    <ligand>
        <name>[2Fe-2S] cluster</name>
        <dbReference type="ChEBI" id="CHEBI:190135"/>
    </ligand>
</feature>
<gene>
    <name evidence="12" type="ORF">CALMAC_LOCUS20213</name>
</gene>
<evidence type="ECO:0000256" key="2">
    <source>
        <dbReference type="ARBA" id="ARBA00008169"/>
    </source>
</evidence>
<evidence type="ECO:0000313" key="13">
    <source>
        <dbReference type="Proteomes" id="UP000410492"/>
    </source>
</evidence>
<comment type="subunit">
    <text evidence="10">Monomer.</text>
</comment>
<feature type="binding site" evidence="10">
    <location>
        <position position="218"/>
    </location>
    <ligand>
        <name>[4Fe-4S] cluster</name>
        <dbReference type="ChEBI" id="CHEBI:49883"/>
    </ligand>
</feature>
<evidence type="ECO:0000259" key="11">
    <source>
        <dbReference type="Pfam" id="PF05093"/>
    </source>
</evidence>
<comment type="similarity">
    <text evidence="2 10">Belongs to the anamorsin family.</text>
</comment>
<dbReference type="HAMAP" id="MF_03115">
    <property type="entry name" value="Anamorsin"/>
    <property type="match status" value="1"/>
</dbReference>
<dbReference type="Gene3D" id="3.40.50.150">
    <property type="entry name" value="Vaccinia Virus protein VP39"/>
    <property type="match status" value="1"/>
</dbReference>
<keyword evidence="7 10" id="KW-0408">Iron</keyword>
<dbReference type="OrthoDB" id="311633at2759"/>
<reference evidence="12 13" key="1">
    <citation type="submission" date="2019-01" db="EMBL/GenBank/DDBJ databases">
        <authorList>
            <person name="Sayadi A."/>
        </authorList>
    </citation>
    <scope>NUCLEOTIDE SEQUENCE [LARGE SCALE GENOMIC DNA]</scope>
</reference>
<protein>
    <recommendedName>
        <fullName evidence="10">Anamorsin homolog</fullName>
    </recommendedName>
    <alternativeName>
        <fullName evidence="10">Fe-S cluster assembly protein DRE2 homolog</fullName>
    </alternativeName>
</protein>
<keyword evidence="5 10" id="KW-0001">2Fe-2S</keyword>
<comment type="domain">
    <text evidence="10">The twin Cx2C motifs are involved in the recognition by the mitochondrial MIA40-ERV1 disulfide relay system. The formation of 2 disulfide bonds in the Cx2C motifs through dithiol/disulfide exchange reactions effectively traps the protein in the mitochondrial intermembrane space.</text>
</comment>
<keyword evidence="9 10" id="KW-0496">Mitochondrion</keyword>
<dbReference type="GO" id="GO:0046872">
    <property type="term" value="F:metal ion binding"/>
    <property type="evidence" value="ECO:0007669"/>
    <property type="project" value="UniProtKB-KW"/>
</dbReference>
<comment type="domain">
    <text evidence="10">The C-terminal domain binds 2 Fe-S clusters but is otherwise mostly in an intrinsically disordered conformation.</text>
</comment>
<feature type="short sequence motif" description="Cx2C motif 1" evidence="10">
    <location>
        <begin position="207"/>
        <end position="210"/>
    </location>
</feature>
<evidence type="ECO:0000313" key="12">
    <source>
        <dbReference type="EMBL" id="VEN63388.1"/>
    </source>
</evidence>
<dbReference type="GO" id="GO:0005758">
    <property type="term" value="C:mitochondrial intermembrane space"/>
    <property type="evidence" value="ECO:0007669"/>
    <property type="project" value="UniProtKB-SubCell"/>
</dbReference>
<proteinExistence type="inferred from homology"/>
<dbReference type="InterPro" id="IPR007785">
    <property type="entry name" value="Anamorsin"/>
</dbReference>
<comment type="cofactor">
    <cofactor evidence="1 10">
        <name>[4Fe-4S] cluster</name>
        <dbReference type="ChEBI" id="CHEBI:49883"/>
    </cofactor>
</comment>
<dbReference type="PANTHER" id="PTHR13273:SF14">
    <property type="entry name" value="ANAMORSIN"/>
    <property type="match status" value="1"/>
</dbReference>
<dbReference type="Proteomes" id="UP000410492">
    <property type="component" value="Unassembled WGS sequence"/>
</dbReference>
<accession>A0A653DT57</accession>
<keyword evidence="8 10" id="KW-0411">Iron-sulfur</keyword>
<comment type="subcellular location">
    <subcellularLocation>
        <location evidence="10">Cytoplasm</location>
    </subcellularLocation>
    <subcellularLocation>
        <location evidence="10">Mitochondrion intermembrane space</location>
    </subcellularLocation>
</comment>
<feature type="binding site" evidence="10">
    <location>
        <position position="221"/>
    </location>
    <ligand>
        <name>[4Fe-4S] cluster</name>
        <dbReference type="ChEBI" id="CHEBI:49883"/>
    </ligand>
</feature>
<keyword evidence="3 10" id="KW-0004">4Fe-4S</keyword>
<evidence type="ECO:0000256" key="8">
    <source>
        <dbReference type="ARBA" id="ARBA00023014"/>
    </source>
</evidence>
<dbReference type="GO" id="GO:0051539">
    <property type="term" value="F:4 iron, 4 sulfur cluster binding"/>
    <property type="evidence" value="ECO:0007669"/>
    <property type="project" value="UniProtKB-KW"/>
</dbReference>
<dbReference type="GO" id="GO:0009055">
    <property type="term" value="F:electron transfer activity"/>
    <property type="evidence" value="ECO:0007669"/>
    <property type="project" value="UniProtKB-UniRule"/>
</dbReference>
<dbReference type="AlphaFoldDB" id="A0A653DT57"/>
<evidence type="ECO:0000256" key="5">
    <source>
        <dbReference type="ARBA" id="ARBA00022714"/>
    </source>
</evidence>
<sequence length="246" mass="26757">MVINHLVPTDTVIILCPEEAKDNFKEYVEKFKNVTFLDHSSLTSAQNESASAIITLFNETLQDIISILLQKLKPGGTLVIQKILDVENLKFKLATTGFMNVTIDEETLTANKPTFKSGCSAKINLPSKPATSVWKIDDTVEDELIDPDDLLDEDDLKKPDPETLRVCGTTGKRKACKNCSCGLAEELASEAQKGKTVDTTDAPKSSCGSCYLGDAFRCASCPYLGMPAFKPGEKIQLSGSQLKADV</sequence>
<dbReference type="Pfam" id="PF05093">
    <property type="entry name" value="CIAPIN1"/>
    <property type="match status" value="1"/>
</dbReference>
<feature type="region of interest" description="Fe-S binding site B" evidence="10">
    <location>
        <begin position="207"/>
        <end position="221"/>
    </location>
</feature>
<feature type="binding site" evidence="10">
    <location>
        <position position="181"/>
    </location>
    <ligand>
        <name>[2Fe-2S] cluster</name>
        <dbReference type="ChEBI" id="CHEBI:190135"/>
    </ligand>
</feature>
<dbReference type="GO" id="GO:0051537">
    <property type="term" value="F:2 iron, 2 sulfur cluster binding"/>
    <property type="evidence" value="ECO:0007669"/>
    <property type="project" value="UniProtKB-UniRule"/>
</dbReference>
<name>A0A653DT57_CALMS</name>
<feature type="binding site" evidence="10">
    <location>
        <position position="210"/>
    </location>
    <ligand>
        <name>[4Fe-4S] cluster</name>
        <dbReference type="ChEBI" id="CHEBI:49883"/>
    </ligand>
</feature>
<feature type="binding site" evidence="10">
    <location>
        <position position="167"/>
    </location>
    <ligand>
        <name>[2Fe-2S] cluster</name>
        <dbReference type="ChEBI" id="CHEBI:190135"/>
    </ligand>
</feature>
<evidence type="ECO:0000256" key="3">
    <source>
        <dbReference type="ARBA" id="ARBA00022485"/>
    </source>
</evidence>
<evidence type="ECO:0000256" key="4">
    <source>
        <dbReference type="ARBA" id="ARBA00022490"/>
    </source>
</evidence>
<evidence type="ECO:0000256" key="6">
    <source>
        <dbReference type="ARBA" id="ARBA00022723"/>
    </source>
</evidence>
<dbReference type="GO" id="GO:0016226">
    <property type="term" value="P:iron-sulfur cluster assembly"/>
    <property type="evidence" value="ECO:0007669"/>
    <property type="project" value="UniProtKB-UniRule"/>
</dbReference>
<comment type="cofactor">
    <cofactor evidence="10">
        <name>[2Fe-2S] cluster</name>
        <dbReference type="ChEBI" id="CHEBI:190135"/>
    </cofactor>
</comment>
<keyword evidence="13" id="KW-1185">Reference proteome</keyword>
<dbReference type="InterPro" id="IPR029063">
    <property type="entry name" value="SAM-dependent_MTases_sf"/>
</dbReference>
<evidence type="ECO:0000256" key="10">
    <source>
        <dbReference type="HAMAP-Rule" id="MF_03115"/>
    </source>
</evidence>
<feature type="domain" description="Anamorsin C-terminal" evidence="11">
    <location>
        <begin position="196"/>
        <end position="237"/>
    </location>
</feature>
<comment type="domain">
    <text evidence="10">The N-terminal domain has structural similarity with S-adenosyl-L-methionine-dependent methyltransferases, but does not bind S-adenosyl-L-methionine. It is required for correct assembly of the 2 Fe-S clusters.</text>
</comment>
<feature type="binding site" evidence="10">
    <location>
        <position position="179"/>
    </location>
    <ligand>
        <name>[2Fe-2S] cluster</name>
        <dbReference type="ChEBI" id="CHEBI:190135"/>
    </ligand>
</feature>
<comment type="function">
    <text evidence="10">Component of the cytosolic iron-sulfur (Fe-S) protein assembly (CIA) machinery. Required for the maturation of extramitochondrial Fe-S proteins. Part of an electron transfer chain functioning in an early step of cytosolic Fe-S biogenesis, facilitating the de novo assembly of a [4Fe-4S] cluster on the cytosolic Fe-S scaffold complex. Electrons are transferred from NADPH via a FAD- and FMN-containing diflavin oxidoreductase. Together with the diflavin oxidoreductase, also required for the assembly of the diferric tyrosyl radical cofactor of ribonucleotide reductase (RNR), probably by providing electrons for reduction during radical cofactor maturation in the catalytic small subunit.</text>
</comment>
<feature type="short sequence motif" description="Cx2C motif 2" evidence="10">
    <location>
        <begin position="218"/>
        <end position="221"/>
    </location>
</feature>
<keyword evidence="6 10" id="KW-0479">Metal-binding</keyword>
<dbReference type="PANTHER" id="PTHR13273">
    <property type="entry name" value="ANAMORSIN"/>
    <property type="match status" value="1"/>
</dbReference>
<dbReference type="InterPro" id="IPR046408">
    <property type="entry name" value="CIAPIN1"/>
</dbReference>
<comment type="caution">
    <text evidence="10">Lacks conserved residue(s) required for the propagation of feature annotation.</text>
</comment>
<feature type="binding site" evidence="10">
    <location>
        <position position="207"/>
    </location>
    <ligand>
        <name>[4Fe-4S] cluster</name>
        <dbReference type="ChEBI" id="CHEBI:49883"/>
    </ligand>
</feature>
<evidence type="ECO:0000256" key="9">
    <source>
        <dbReference type="ARBA" id="ARBA00023128"/>
    </source>
</evidence>
<organism evidence="12 13">
    <name type="scientific">Callosobruchus maculatus</name>
    <name type="common">Southern cowpea weevil</name>
    <name type="synonym">Pulse bruchid</name>
    <dbReference type="NCBI Taxonomy" id="64391"/>
    <lineage>
        <taxon>Eukaryota</taxon>
        <taxon>Metazoa</taxon>
        <taxon>Ecdysozoa</taxon>
        <taxon>Arthropoda</taxon>
        <taxon>Hexapoda</taxon>
        <taxon>Insecta</taxon>
        <taxon>Pterygota</taxon>
        <taxon>Neoptera</taxon>
        <taxon>Endopterygota</taxon>
        <taxon>Coleoptera</taxon>
        <taxon>Polyphaga</taxon>
        <taxon>Cucujiformia</taxon>
        <taxon>Chrysomeloidea</taxon>
        <taxon>Chrysomelidae</taxon>
        <taxon>Bruchinae</taxon>
        <taxon>Bruchini</taxon>
        <taxon>Callosobruchus</taxon>
    </lineage>
</organism>
<evidence type="ECO:0000256" key="1">
    <source>
        <dbReference type="ARBA" id="ARBA00001966"/>
    </source>
</evidence>
<keyword evidence="4 10" id="KW-0963">Cytoplasm</keyword>
<dbReference type="EMBL" id="CAACVG010014576">
    <property type="protein sequence ID" value="VEN63388.1"/>
    <property type="molecule type" value="Genomic_DNA"/>
</dbReference>